<evidence type="ECO:0000256" key="2">
    <source>
        <dbReference type="ARBA" id="ARBA00023008"/>
    </source>
</evidence>
<dbReference type="EMBL" id="RBIL01000002">
    <property type="protein sequence ID" value="RKQ88154.1"/>
    <property type="molecule type" value="Genomic_DNA"/>
</dbReference>
<reference evidence="6 7" key="1">
    <citation type="submission" date="2018-10" db="EMBL/GenBank/DDBJ databases">
        <title>Genomic Encyclopedia of Archaeal and Bacterial Type Strains, Phase II (KMG-II): from individual species to whole genera.</title>
        <authorList>
            <person name="Goeker M."/>
        </authorList>
    </citation>
    <scope>NUCLEOTIDE SEQUENCE [LARGE SCALE GENOMIC DNA]</scope>
    <source>
        <strain evidence="6 7">DSM 14954</strain>
    </source>
</reference>
<feature type="chain" id="PRO_5024980700" evidence="4">
    <location>
        <begin position="26"/>
        <end position="294"/>
    </location>
</feature>
<protein>
    <submittedName>
        <fullName evidence="6">Copper binding plastocyanin/azurin family protein</fullName>
    </submittedName>
</protein>
<keyword evidence="4" id="KW-0732">Signal</keyword>
<feature type="signal peptide" evidence="4">
    <location>
        <begin position="1"/>
        <end position="25"/>
    </location>
</feature>
<accession>A0A660L4M1</accession>
<evidence type="ECO:0000313" key="7">
    <source>
        <dbReference type="Proteomes" id="UP000278962"/>
    </source>
</evidence>
<comment type="caution">
    <text evidence="6">The sequence shown here is derived from an EMBL/GenBank/DDBJ whole genome shotgun (WGS) entry which is preliminary data.</text>
</comment>
<feature type="compositionally biased region" description="Pro residues" evidence="3">
    <location>
        <begin position="175"/>
        <end position="187"/>
    </location>
</feature>
<gene>
    <name evidence="6" type="ORF">C8N24_6195</name>
</gene>
<dbReference type="InterPro" id="IPR000923">
    <property type="entry name" value="BlueCu_1"/>
</dbReference>
<dbReference type="Pfam" id="PF00127">
    <property type="entry name" value="Copper-bind"/>
    <property type="match status" value="1"/>
</dbReference>
<dbReference type="SUPFAM" id="SSF49503">
    <property type="entry name" value="Cupredoxins"/>
    <property type="match status" value="1"/>
</dbReference>
<sequence length="294" mass="29789">MQLRRKSLTLIACGLTAVIAVPAFASSPAAPTATIEAHDSPAKNWFQDASQGSDADSSVTIKAGEQVRFAYPAGSSVHNVQFQGAQPTDCVQTAGVAIDPDRTAPLPNFSQPPGWDGSCTFSEPGTYTFFCQAHPPTQNSPGMTGTVIVEKAPDVPTPTATPVETVVPQATASPQPTPAATPAPTPAPSAALNAPSKPKVATFAKSGLKLTGPCASISSGKVTLSVTKAVAKKLKLKGTTLGTGTGKCTAGTFSVTVKPSAAVKKALKKHKGSVAATATLKAGTVTATRKVTLK</sequence>
<keyword evidence="2" id="KW-0186">Copper</keyword>
<dbReference type="OrthoDB" id="574459at2"/>
<feature type="region of interest" description="Disordered" evidence="3">
    <location>
        <begin position="169"/>
        <end position="194"/>
    </location>
</feature>
<organism evidence="6 7">
    <name type="scientific">Solirubrobacter pauli</name>
    <dbReference type="NCBI Taxonomy" id="166793"/>
    <lineage>
        <taxon>Bacteria</taxon>
        <taxon>Bacillati</taxon>
        <taxon>Actinomycetota</taxon>
        <taxon>Thermoleophilia</taxon>
        <taxon>Solirubrobacterales</taxon>
        <taxon>Solirubrobacteraceae</taxon>
        <taxon>Solirubrobacter</taxon>
    </lineage>
</organism>
<dbReference type="AlphaFoldDB" id="A0A660L4M1"/>
<proteinExistence type="predicted"/>
<keyword evidence="1" id="KW-0479">Metal-binding</keyword>
<dbReference type="RefSeq" id="WP_121257420.1">
    <property type="nucleotide sequence ID" value="NZ_RBIL01000002.1"/>
</dbReference>
<name>A0A660L4M1_9ACTN</name>
<evidence type="ECO:0000256" key="1">
    <source>
        <dbReference type="ARBA" id="ARBA00022723"/>
    </source>
</evidence>
<dbReference type="GO" id="GO:0005507">
    <property type="term" value="F:copper ion binding"/>
    <property type="evidence" value="ECO:0007669"/>
    <property type="project" value="InterPro"/>
</dbReference>
<feature type="domain" description="Blue (type 1) copper" evidence="5">
    <location>
        <begin position="57"/>
        <end position="150"/>
    </location>
</feature>
<dbReference type="Proteomes" id="UP000278962">
    <property type="component" value="Unassembled WGS sequence"/>
</dbReference>
<dbReference type="InterPro" id="IPR008972">
    <property type="entry name" value="Cupredoxin"/>
</dbReference>
<evidence type="ECO:0000313" key="6">
    <source>
        <dbReference type="EMBL" id="RKQ88154.1"/>
    </source>
</evidence>
<evidence type="ECO:0000256" key="4">
    <source>
        <dbReference type="SAM" id="SignalP"/>
    </source>
</evidence>
<keyword evidence="7" id="KW-1185">Reference proteome</keyword>
<evidence type="ECO:0000259" key="5">
    <source>
        <dbReference type="Pfam" id="PF00127"/>
    </source>
</evidence>
<dbReference type="Gene3D" id="2.60.40.420">
    <property type="entry name" value="Cupredoxins - blue copper proteins"/>
    <property type="match status" value="1"/>
</dbReference>
<evidence type="ECO:0000256" key="3">
    <source>
        <dbReference type="SAM" id="MobiDB-lite"/>
    </source>
</evidence>
<dbReference type="GO" id="GO:0009055">
    <property type="term" value="F:electron transfer activity"/>
    <property type="evidence" value="ECO:0007669"/>
    <property type="project" value="InterPro"/>
</dbReference>